<evidence type="ECO:0000259" key="2">
    <source>
        <dbReference type="Pfam" id="PF14129"/>
    </source>
</evidence>
<feature type="domain" description="DUF4296" evidence="2">
    <location>
        <begin position="16"/>
        <end position="98"/>
    </location>
</feature>
<keyword evidence="1" id="KW-0175">Coiled coil</keyword>
<dbReference type="STRING" id="1236989.JCM15548_3"/>
<dbReference type="EMBL" id="BAZW01000001">
    <property type="protein sequence ID" value="GAO27955.1"/>
    <property type="molecule type" value="Genomic_DNA"/>
</dbReference>
<sequence length="487" mass="55376">MIAVLVAPACGRYRLPDGFPEPDEMATILADIHVVESTITYLPGHTGSRSKEIPGNYKFVLEKHGLTPAEFDTIRKWYVEHPELYQDVYSKVIERLSQLDADVRMQNEREKELRAEAERRALEEKLQNLWQDSTTISLTPEDSVVNGHPFRIEVDTLALTGELKMSADYQFMRKDQSRSPRMMLSAFYNDSVADTVYQWIDHSFQKQTEELFLALKQDTAPKYIDGYLLLRDSLNAASVEISAIRIQVLVDTLSTQKPEAGGKDSVILLAPERFGKPLKTRFDMAHSRLFTAHYLLQKDGTLGPWPVVEMSDDGRVLSVELHPEGLKERPGMQLHGGLLMAGLVDVGFMDPSLVYSQRVLNRHFALGTLYLGHISTDPLLYPPPFFVKPLEYVVDAWPFLPRDKDNYQTPLLERIRTYCRSVPGGNWLEIIAQVAEWTAHQRADLKDKGFVEPGNQCGLMVIKNLDLNTMIMSEDLQVKWLSVPSLK</sequence>
<reference evidence="3 4" key="1">
    <citation type="journal article" date="2015" name="Microbes Environ.">
        <title>Distribution and evolution of nitrogen fixation genes in the phylum bacteroidetes.</title>
        <authorList>
            <person name="Inoue J."/>
            <person name="Oshima K."/>
            <person name="Suda W."/>
            <person name="Sakamoto M."/>
            <person name="Iino T."/>
            <person name="Noda S."/>
            <person name="Hongoh Y."/>
            <person name="Hattori M."/>
            <person name="Ohkuma M."/>
        </authorList>
    </citation>
    <scope>NUCLEOTIDE SEQUENCE [LARGE SCALE GENOMIC DNA]</scope>
    <source>
        <strain evidence="3">JCM 15548</strain>
    </source>
</reference>
<organism evidence="3 4">
    <name type="scientific">Geofilum rubicundum JCM 15548</name>
    <dbReference type="NCBI Taxonomy" id="1236989"/>
    <lineage>
        <taxon>Bacteria</taxon>
        <taxon>Pseudomonadati</taxon>
        <taxon>Bacteroidota</taxon>
        <taxon>Bacteroidia</taxon>
        <taxon>Marinilabiliales</taxon>
        <taxon>Marinilabiliaceae</taxon>
        <taxon>Geofilum</taxon>
    </lineage>
</organism>
<dbReference type="Proteomes" id="UP000032900">
    <property type="component" value="Unassembled WGS sequence"/>
</dbReference>
<protein>
    <recommendedName>
        <fullName evidence="2">DUF4296 domain-containing protein</fullName>
    </recommendedName>
</protein>
<accession>A0A0E9LSY6</accession>
<dbReference type="InterPro" id="IPR025381">
    <property type="entry name" value="DUF4296"/>
</dbReference>
<gene>
    <name evidence="3" type="ORF">JCM15548_3</name>
</gene>
<evidence type="ECO:0000256" key="1">
    <source>
        <dbReference type="SAM" id="Coils"/>
    </source>
</evidence>
<evidence type="ECO:0000313" key="4">
    <source>
        <dbReference type="Proteomes" id="UP000032900"/>
    </source>
</evidence>
<feature type="coiled-coil region" evidence="1">
    <location>
        <begin position="96"/>
        <end position="127"/>
    </location>
</feature>
<evidence type="ECO:0000313" key="3">
    <source>
        <dbReference type="EMBL" id="GAO27955.1"/>
    </source>
</evidence>
<name>A0A0E9LSY6_9BACT</name>
<keyword evidence="4" id="KW-1185">Reference proteome</keyword>
<proteinExistence type="predicted"/>
<comment type="caution">
    <text evidence="3">The sequence shown here is derived from an EMBL/GenBank/DDBJ whole genome shotgun (WGS) entry which is preliminary data.</text>
</comment>
<dbReference type="Pfam" id="PF14129">
    <property type="entry name" value="DUF4296"/>
    <property type="match status" value="1"/>
</dbReference>
<dbReference type="AlphaFoldDB" id="A0A0E9LSY6"/>